<evidence type="ECO:0000256" key="1">
    <source>
        <dbReference type="SAM" id="MobiDB-lite"/>
    </source>
</evidence>
<dbReference type="AlphaFoldDB" id="A0A818EHJ1"/>
<dbReference type="Proteomes" id="UP000663872">
    <property type="component" value="Unassembled WGS sequence"/>
</dbReference>
<evidence type="ECO:0000313" key="5">
    <source>
        <dbReference type="Proteomes" id="UP000663833"/>
    </source>
</evidence>
<protein>
    <submittedName>
        <fullName evidence="4">Uncharacterized protein</fullName>
    </submittedName>
</protein>
<evidence type="ECO:0000313" key="4">
    <source>
        <dbReference type="EMBL" id="CAF3458865.1"/>
    </source>
</evidence>
<feature type="compositionally biased region" description="Polar residues" evidence="1">
    <location>
        <begin position="583"/>
        <end position="597"/>
    </location>
</feature>
<dbReference type="Proteomes" id="UP000663833">
    <property type="component" value="Unassembled WGS sequence"/>
</dbReference>
<gene>
    <name evidence="3" type="ORF">GRG538_LOCUS8543</name>
    <name evidence="4" type="ORF">LUA448_LOCUS22495</name>
</gene>
<name>A0A818EHJ1_9BILA</name>
<evidence type="ECO:0000313" key="3">
    <source>
        <dbReference type="EMBL" id="CAF3384789.1"/>
    </source>
</evidence>
<accession>A0A818EHJ1</accession>
<keyword evidence="2" id="KW-0472">Membrane</keyword>
<comment type="caution">
    <text evidence="4">The sequence shown here is derived from an EMBL/GenBank/DDBJ whole genome shotgun (WGS) entry which is preliminary data.</text>
</comment>
<evidence type="ECO:0000256" key="2">
    <source>
        <dbReference type="SAM" id="Phobius"/>
    </source>
</evidence>
<dbReference type="EMBL" id="CAJNYT010000927">
    <property type="protein sequence ID" value="CAF3384789.1"/>
    <property type="molecule type" value="Genomic_DNA"/>
</dbReference>
<keyword evidence="2" id="KW-1133">Transmembrane helix</keyword>
<feature type="transmembrane region" description="Helical" evidence="2">
    <location>
        <begin position="241"/>
        <end position="264"/>
    </location>
</feature>
<feature type="region of interest" description="Disordered" evidence="1">
    <location>
        <begin position="514"/>
        <end position="540"/>
    </location>
</feature>
<feature type="region of interest" description="Disordered" evidence="1">
    <location>
        <begin position="583"/>
        <end position="606"/>
    </location>
</feature>
<feature type="region of interest" description="Disordered" evidence="1">
    <location>
        <begin position="1036"/>
        <end position="1062"/>
    </location>
</feature>
<feature type="transmembrane region" description="Helical" evidence="2">
    <location>
        <begin position="72"/>
        <end position="92"/>
    </location>
</feature>
<keyword evidence="2" id="KW-0812">Transmembrane</keyword>
<organism evidence="4 5">
    <name type="scientific">Rotaria socialis</name>
    <dbReference type="NCBI Taxonomy" id="392032"/>
    <lineage>
        <taxon>Eukaryota</taxon>
        <taxon>Metazoa</taxon>
        <taxon>Spiralia</taxon>
        <taxon>Gnathifera</taxon>
        <taxon>Rotifera</taxon>
        <taxon>Eurotatoria</taxon>
        <taxon>Bdelloidea</taxon>
        <taxon>Philodinida</taxon>
        <taxon>Philodinidae</taxon>
        <taxon>Rotaria</taxon>
    </lineage>
</organism>
<reference evidence="4" key="1">
    <citation type="submission" date="2021-02" db="EMBL/GenBank/DDBJ databases">
        <authorList>
            <person name="Nowell W R."/>
        </authorList>
    </citation>
    <scope>NUCLEOTIDE SEQUENCE</scope>
</reference>
<feature type="compositionally biased region" description="Polar residues" evidence="1">
    <location>
        <begin position="514"/>
        <end position="530"/>
    </location>
</feature>
<proteinExistence type="predicted"/>
<sequence length="1189" mass="134302">MFLIPTIESSSSLLNNHEKSHSTMTYIYPVLNLTNESIKNNINSSLNKLRGFDNSLTYTSIKDGSNLTKTQIKVILTVVIVISFIMFIMAIFRFKNACRDQEANRIQTDIIRDRALKYRESSSRRGSITYYTRKYNPTPGIYSNERLNTSFSIKRFSNPSCNYSSQTTTTTVLPSPLPVESLTPTSVATATTATATRQNYATSSCKTSNNANNTYASIPVKPIVRKSFTTIGISRVDKLPVTIIIIIIIIIIIVSSFSLTILSIHCQSRRLILCTVPPHILCRPNTVRYSLVCHVHDQRQRRHRTSNRYIKVSSPTLRKLCLPCITTRNNHHNRQQSNRTKTSISNQQQIINSPTTTAAAGTNISSENNIIVSSSHRFEVAPRTHHSISTTPVVHSSEYLQENDTNHFQEQHQDFEISLQNKKIEENNDEISVDAEVIPTQIVLDSKLLASSSLLSPVPGNEITRSIENDTCDDQTPLLTSELASTIEDSSDRNSRKYSLNAILPLSRSLNSHPLFPSSTTKTAVGSQNAGDDDKGRNYVDLEPRRRISFSSALRRSSIAKQAQKFEPIIDSACEIKTISTKKSSLPTDNTSNNNHPNAIDSDSSDRTSLLKSANFFSRNPLKKKSSSVTPVIATYRKDFMQRIERIRFIDDSASSTTTVTSPVESADRLNSHQPCNHLITSAIEQFDDYIRSRYDNNDEINSYIDRLDSDIIKNGTYSDLNILNSTNDNNIPIQNSQQPTVFKPVKNLSSDLETVCDYRQIMRNSTPIRIPPQPTKHAYQSEISIQRPTTIITNGHSRSMDFQSIHHNNSRHELLRPIVTNNTGTIYETSSSSTATITSARSSNSIEFDDDSKPSGVLVDDDFLPMSSPVDDHFWDMTQQQSHHRFNNNNHHHKKECFPNVGSSPDVEVKHFELPHLNTLSSSLDQPLSETSCDEDDDSTLLNQQKFSIHEYKLKELQRPIVIHQSLFNPSIHSTEQINPNDDLISIPIRKLSLGKQNDESLLEKFASANSDVIQIPIRSPPLRTSTTNDIILSTQPHPQTIYEEDDTQSSTNDNVSDESADNGEIDLVHEFELSQNNELNNNNNNNNDDNLWHTNDRDVFMMHENDLLSALVTTQTQSANRPLPPSIMKIAQNKPLDIIDEQQTSPMNILRPKVRFNLDPQYEREREWNKVNKLLGNSVEWTDEFEV</sequence>
<dbReference type="EMBL" id="CAJNYD010002921">
    <property type="protein sequence ID" value="CAF3458865.1"/>
    <property type="molecule type" value="Genomic_DNA"/>
</dbReference>